<dbReference type="Gene3D" id="3.80.10.10">
    <property type="entry name" value="Ribonuclease Inhibitor"/>
    <property type="match status" value="1"/>
</dbReference>
<evidence type="ECO:0000313" key="3">
    <source>
        <dbReference type="EMBL" id="CAD6218080.1"/>
    </source>
</evidence>
<comment type="caution">
    <text evidence="3">The sequence shown here is derived from an EMBL/GenBank/DDBJ whole genome shotgun (WGS) entry which is preliminary data.</text>
</comment>
<dbReference type="Proteomes" id="UP000604825">
    <property type="component" value="Unassembled WGS sequence"/>
</dbReference>
<evidence type="ECO:0000256" key="1">
    <source>
        <dbReference type="SAM" id="MobiDB-lite"/>
    </source>
</evidence>
<protein>
    <recommendedName>
        <fullName evidence="2">F-box/LRR-repeat protein 15/At3g58940/PEG3-like LRR domain-containing protein</fullName>
    </recommendedName>
</protein>
<dbReference type="PANTHER" id="PTHR34709:SF62">
    <property type="entry name" value="OS12G0545400 PROTEIN"/>
    <property type="match status" value="1"/>
</dbReference>
<gene>
    <name evidence="3" type="ORF">NCGR_LOCUS12005</name>
</gene>
<dbReference type="SUPFAM" id="SSF52047">
    <property type="entry name" value="RNI-like"/>
    <property type="match status" value="1"/>
</dbReference>
<accession>A0A811N4A6</accession>
<dbReference type="Pfam" id="PF24758">
    <property type="entry name" value="LRR_At5g56370"/>
    <property type="match status" value="1"/>
</dbReference>
<reference evidence="3" key="1">
    <citation type="submission" date="2020-10" db="EMBL/GenBank/DDBJ databases">
        <authorList>
            <person name="Han B."/>
            <person name="Lu T."/>
            <person name="Zhao Q."/>
            <person name="Huang X."/>
            <person name="Zhao Y."/>
        </authorList>
    </citation>
    <scope>NUCLEOTIDE SEQUENCE</scope>
</reference>
<evidence type="ECO:0000259" key="2">
    <source>
        <dbReference type="Pfam" id="PF24758"/>
    </source>
</evidence>
<dbReference type="PANTHER" id="PTHR34709">
    <property type="entry name" value="OS10G0396666 PROTEIN"/>
    <property type="match status" value="1"/>
</dbReference>
<dbReference type="EMBL" id="CAJGYO010000003">
    <property type="protein sequence ID" value="CAD6218080.1"/>
    <property type="molecule type" value="Genomic_DNA"/>
</dbReference>
<dbReference type="AlphaFoldDB" id="A0A811N4A6"/>
<dbReference type="InterPro" id="IPR055312">
    <property type="entry name" value="FBL15-like"/>
</dbReference>
<dbReference type="InterPro" id="IPR032675">
    <property type="entry name" value="LRR_dom_sf"/>
</dbReference>
<name>A0A811N4A6_9POAL</name>
<dbReference type="OrthoDB" id="649076at2759"/>
<feature type="domain" description="F-box/LRR-repeat protein 15/At3g58940/PEG3-like LRR" evidence="2">
    <location>
        <begin position="131"/>
        <end position="234"/>
    </location>
</feature>
<proteinExistence type="predicted"/>
<evidence type="ECO:0000313" key="4">
    <source>
        <dbReference type="Proteomes" id="UP000604825"/>
    </source>
</evidence>
<dbReference type="InterPro" id="IPR055411">
    <property type="entry name" value="LRR_FXL15/At3g58940/PEG3-like"/>
</dbReference>
<sequence length="494" mass="55540">MVVRRRGAPLPPAPRRATRSQSRVDRISALPDDLLQVLTRLRCTRTAARTAFLSRRWRRVWPCLLEVSFRGLAPNVIARFTRTSLEAIDIHVCRGTGHRVLDAGCVTSLLHAAAGRSPVKLALTIPVFLYFPVALPRFDFATSIELDVWDVRFALPATTEFPKLETLSLSGCITELAALVPRCPRLRVLSVTRTPHEVDTITVDSASLQELVVTFRSTSTIDIVAPALRKLALASLPDNSLSVVAPMVEEVTWRCLYYSMYVGIGTMWRVFSINIRAVEKMDLTDDDNGDDEGSHQPRRAHVLSLDILDTPYPSQRDFAEELEKIPVTTFSVLELKIATWSHVLGPLLLNLLRICTAVQRLDMVLVDTPVQVTDSCDKWCPCQENNRKWRIIGASDRLSIDLTEVQIEGFKGDDAEIDFLKMLFRCAPMLETMTLKLSDEVTDDWCWKLPLPDPYFCAVRKIAAFLLVPRSPKLSVWLFAHCATAYNNLLAPLC</sequence>
<keyword evidence="4" id="KW-1185">Reference proteome</keyword>
<feature type="region of interest" description="Disordered" evidence="1">
    <location>
        <begin position="1"/>
        <end position="22"/>
    </location>
</feature>
<organism evidence="3 4">
    <name type="scientific">Miscanthus lutarioriparius</name>
    <dbReference type="NCBI Taxonomy" id="422564"/>
    <lineage>
        <taxon>Eukaryota</taxon>
        <taxon>Viridiplantae</taxon>
        <taxon>Streptophyta</taxon>
        <taxon>Embryophyta</taxon>
        <taxon>Tracheophyta</taxon>
        <taxon>Spermatophyta</taxon>
        <taxon>Magnoliopsida</taxon>
        <taxon>Liliopsida</taxon>
        <taxon>Poales</taxon>
        <taxon>Poaceae</taxon>
        <taxon>PACMAD clade</taxon>
        <taxon>Panicoideae</taxon>
        <taxon>Andropogonodae</taxon>
        <taxon>Andropogoneae</taxon>
        <taxon>Saccharinae</taxon>
        <taxon>Miscanthus</taxon>
    </lineage>
</organism>